<feature type="domain" description="HD" evidence="2">
    <location>
        <begin position="361"/>
        <end position="483"/>
    </location>
</feature>
<dbReference type="Proteomes" id="UP001329915">
    <property type="component" value="Chromosome"/>
</dbReference>
<dbReference type="CDD" id="cd00077">
    <property type="entry name" value="HDc"/>
    <property type="match status" value="1"/>
</dbReference>
<evidence type="ECO:0000259" key="3">
    <source>
        <dbReference type="PROSITE" id="PS51832"/>
    </source>
</evidence>
<evidence type="ECO:0000259" key="2">
    <source>
        <dbReference type="PROSITE" id="PS51831"/>
    </source>
</evidence>
<name>A0AAU0UMK3_9FIRM</name>
<dbReference type="InterPro" id="IPR029016">
    <property type="entry name" value="GAF-like_dom_sf"/>
</dbReference>
<reference evidence="4 5" key="1">
    <citation type="submission" date="2023-04" db="EMBL/GenBank/DDBJ databases">
        <authorList>
            <person name="Hsu D."/>
        </authorList>
    </citation>
    <scope>NUCLEOTIDE SEQUENCE [LARGE SCALE GENOMIC DNA]</scope>
    <source>
        <strain evidence="4 5">MK1</strain>
    </source>
</reference>
<dbReference type="Pfam" id="PF13487">
    <property type="entry name" value="HD_5"/>
    <property type="match status" value="1"/>
</dbReference>
<dbReference type="InterPro" id="IPR006674">
    <property type="entry name" value="HD_domain"/>
</dbReference>
<dbReference type="AlphaFoldDB" id="A0AAU0UMK3"/>
<feature type="transmembrane region" description="Helical" evidence="1">
    <location>
        <begin position="121"/>
        <end position="139"/>
    </location>
</feature>
<dbReference type="KEGG" id="dbc:MFMK1_002418"/>
<dbReference type="PANTHER" id="PTHR43155">
    <property type="entry name" value="CYCLIC DI-GMP PHOSPHODIESTERASE PA4108-RELATED"/>
    <property type="match status" value="1"/>
</dbReference>
<dbReference type="RefSeq" id="WP_366921992.1">
    <property type="nucleotide sequence ID" value="NZ_CP121694.1"/>
</dbReference>
<evidence type="ECO:0000313" key="5">
    <source>
        <dbReference type="Proteomes" id="UP001329915"/>
    </source>
</evidence>
<evidence type="ECO:0000313" key="4">
    <source>
        <dbReference type="EMBL" id="WRO22583.1"/>
    </source>
</evidence>
<feature type="domain" description="HD-GYP" evidence="3">
    <location>
        <begin position="339"/>
        <end position="534"/>
    </location>
</feature>
<accession>A0AAU0UMK3</accession>
<dbReference type="SMART" id="SM00471">
    <property type="entry name" value="HDc"/>
    <property type="match status" value="1"/>
</dbReference>
<dbReference type="PROSITE" id="PS51832">
    <property type="entry name" value="HD_GYP"/>
    <property type="match status" value="1"/>
</dbReference>
<dbReference type="EMBL" id="CP121694">
    <property type="protein sequence ID" value="WRO22583.1"/>
    <property type="molecule type" value="Genomic_DNA"/>
</dbReference>
<dbReference type="Gene3D" id="3.30.450.40">
    <property type="match status" value="1"/>
</dbReference>
<dbReference type="PROSITE" id="PS51831">
    <property type="entry name" value="HD"/>
    <property type="match status" value="1"/>
</dbReference>
<gene>
    <name evidence="4" type="ORF">MFMK1_002418</name>
</gene>
<keyword evidence="1" id="KW-1133">Transmembrane helix</keyword>
<organism evidence="4 5">
    <name type="scientific">Metallumcola ferriviriculae</name>
    <dbReference type="NCBI Taxonomy" id="3039180"/>
    <lineage>
        <taxon>Bacteria</taxon>
        <taxon>Bacillati</taxon>
        <taxon>Bacillota</taxon>
        <taxon>Clostridia</taxon>
        <taxon>Neomoorellales</taxon>
        <taxon>Desulfitibacteraceae</taxon>
        <taxon>Metallumcola</taxon>
    </lineage>
</organism>
<feature type="transmembrane region" description="Helical" evidence="1">
    <location>
        <begin position="60"/>
        <end position="83"/>
    </location>
</feature>
<dbReference type="InterPro" id="IPR037522">
    <property type="entry name" value="HD_GYP_dom"/>
</dbReference>
<dbReference type="SUPFAM" id="SSF55781">
    <property type="entry name" value="GAF domain-like"/>
    <property type="match status" value="1"/>
</dbReference>
<keyword evidence="1" id="KW-0812">Transmembrane</keyword>
<keyword evidence="5" id="KW-1185">Reference proteome</keyword>
<feature type="transmembrane region" description="Helical" evidence="1">
    <location>
        <begin position="95"/>
        <end position="115"/>
    </location>
</feature>
<proteinExistence type="predicted"/>
<dbReference type="InterPro" id="IPR003607">
    <property type="entry name" value="HD/PDEase_dom"/>
</dbReference>
<evidence type="ECO:0000256" key="1">
    <source>
        <dbReference type="SAM" id="Phobius"/>
    </source>
</evidence>
<protein>
    <submittedName>
        <fullName evidence="4">HD domain-containing protein</fullName>
    </submittedName>
</protein>
<keyword evidence="1" id="KW-0472">Membrane</keyword>
<dbReference type="SUPFAM" id="SSF109604">
    <property type="entry name" value="HD-domain/PDEase-like"/>
    <property type="match status" value="1"/>
</dbReference>
<dbReference type="Gene3D" id="1.10.3210.10">
    <property type="entry name" value="Hypothetical protein af1432"/>
    <property type="match status" value="1"/>
</dbReference>
<feature type="transmembrane region" description="Helical" evidence="1">
    <location>
        <begin position="21"/>
        <end position="40"/>
    </location>
</feature>
<sequence>MILLSIALIASFFLEPRARMILITSVMLGFFAFMLIVTLKSYDNKFIINFEPYPAMFADIFLISALVKVSGGVGSVFHPLYIVEFILMGYFYGRIQTVIAGLLAAAGFYYASYIGPHLLKALLQIGITFATAILVGFIARHRAKVQQERSMELMPEIQAGRLRKNRKAMESLSRLASAMSGLKDVEEVSMLMDSYLKYIGHAEKVVFALPGQDGDYAVYLKDQTKRTVSKRFAISREVILQHQALLSDRVESLSSTRDNPLFNKWYVVSEKIPILREFIGDFKSCMYSPILHGDEIYGLIVVANCNHHHAFGTEEMEMLAILRHALAVYLKNLDNISKLEIKNDEIVHMAAKMVDLKDRYTHQHSQRVANIAVMIGEALGFEKEALVKLETASLLHDVGKVGIADAVLNKPGKLDDEEFNLIKAHPVVGEELIKRVSGLEEEAVWVGQHHEKFDGTGYPAGIAGANITLAGRIIAVADAYEAMTSDRAYRRRKDRREAVAEIRHNAGSQFDPGVVEAFIRVESLLEMSQINDIGLKNAIS</sequence>